<evidence type="ECO:0000313" key="1">
    <source>
        <dbReference type="EMBL" id="CAI8958993.1"/>
    </source>
</evidence>
<accession>A0ABM9I8N5</accession>
<evidence type="ECO:0000313" key="2">
    <source>
        <dbReference type="Proteomes" id="UP001162030"/>
    </source>
</evidence>
<protein>
    <recommendedName>
        <fullName evidence="3">Peptidase M15A C-terminal domain-containing protein</fullName>
    </recommendedName>
</protein>
<sequence length="148" mass="16483">MRPESRRIPARTTEALLMLSAILFAKPTFAMGNELARVADTHALLKSPTPVAVKKGVVLHGLDAKMHTAIHKAGRIWMRHGKVLVVTSGLDGRHKKGSLHYAGLAVDLRSRYFAPSICKKVTHELQRSLGGEFQVIREKHHIHVEYDP</sequence>
<name>A0ABM9I8N5_9GAMM</name>
<reference evidence="1 2" key="1">
    <citation type="submission" date="2023-03" db="EMBL/GenBank/DDBJ databases">
        <authorList>
            <person name="Pearce D."/>
        </authorList>
    </citation>
    <scope>NUCLEOTIDE SEQUENCE [LARGE SCALE GENOMIC DNA]</scope>
    <source>
        <strain evidence="1">Msz</strain>
    </source>
</reference>
<dbReference type="Proteomes" id="UP001162030">
    <property type="component" value="Chromosome"/>
</dbReference>
<dbReference type="EMBL" id="OX458333">
    <property type="protein sequence ID" value="CAI8958993.1"/>
    <property type="molecule type" value="Genomic_DNA"/>
</dbReference>
<proteinExistence type="predicted"/>
<organism evidence="1 2">
    <name type="scientific">Methylocaldum szegediense</name>
    <dbReference type="NCBI Taxonomy" id="73780"/>
    <lineage>
        <taxon>Bacteria</taxon>
        <taxon>Pseudomonadati</taxon>
        <taxon>Pseudomonadota</taxon>
        <taxon>Gammaproteobacteria</taxon>
        <taxon>Methylococcales</taxon>
        <taxon>Methylococcaceae</taxon>
        <taxon>Methylocaldum</taxon>
    </lineage>
</organism>
<keyword evidence="2" id="KW-1185">Reference proteome</keyword>
<dbReference type="RefSeq" id="WP_162144280.1">
    <property type="nucleotide sequence ID" value="NZ_OX458333.1"/>
</dbReference>
<evidence type="ECO:0008006" key="3">
    <source>
        <dbReference type="Google" id="ProtNLM"/>
    </source>
</evidence>
<gene>
    <name evidence="1" type="ORF">MSZNOR_4618</name>
</gene>